<sequence>MNFKSVKPLIATLSIAALSMGASAGLTMPASAHSNDWSPKRETEVCSPEKDRSILKDNEVEHNDIDFRLRATVVCVNATANNNNNNVNNIHLTNKLTNHINIRTSNRPNFRNNNRIHNNNNNDNANEQRQALLHNNDD</sequence>
<keyword evidence="4" id="KW-1185">Reference proteome</keyword>
<feature type="region of interest" description="Disordered" evidence="1">
    <location>
        <begin position="105"/>
        <end position="138"/>
    </location>
</feature>
<reference evidence="4" key="1">
    <citation type="submission" date="2018-12" db="EMBL/GenBank/DDBJ databases">
        <title>Tengunoibacter tsumagoiensis gen. nov., sp. nov., Dictyobacter kobayashii sp. nov., D. alpinus sp. nov., and D. joshuensis sp. nov. and description of Dictyobacteraceae fam. nov. within the order Ktedonobacterales isolated from Tengu-no-mugimeshi.</title>
        <authorList>
            <person name="Wang C.M."/>
            <person name="Zheng Y."/>
            <person name="Sakai Y."/>
            <person name="Toyoda A."/>
            <person name="Minakuchi Y."/>
            <person name="Abe K."/>
            <person name="Yokota A."/>
            <person name="Yabe S."/>
        </authorList>
    </citation>
    <scope>NUCLEOTIDE SEQUENCE [LARGE SCALE GENOMIC DNA]</scope>
    <source>
        <strain evidence="4">Uno16</strain>
    </source>
</reference>
<evidence type="ECO:0000313" key="3">
    <source>
        <dbReference type="EMBL" id="GCE27251.1"/>
    </source>
</evidence>
<name>A0A402B7A1_9CHLR</name>
<organism evidence="3 4">
    <name type="scientific">Dictyobacter alpinus</name>
    <dbReference type="NCBI Taxonomy" id="2014873"/>
    <lineage>
        <taxon>Bacteria</taxon>
        <taxon>Bacillati</taxon>
        <taxon>Chloroflexota</taxon>
        <taxon>Ktedonobacteria</taxon>
        <taxon>Ktedonobacterales</taxon>
        <taxon>Dictyobacteraceae</taxon>
        <taxon>Dictyobacter</taxon>
    </lineage>
</organism>
<evidence type="ECO:0000256" key="1">
    <source>
        <dbReference type="SAM" id="MobiDB-lite"/>
    </source>
</evidence>
<keyword evidence="2" id="KW-0732">Signal</keyword>
<protein>
    <submittedName>
        <fullName evidence="3">Uncharacterized protein</fullName>
    </submittedName>
</protein>
<dbReference type="AlphaFoldDB" id="A0A402B7A1"/>
<evidence type="ECO:0000313" key="4">
    <source>
        <dbReference type="Proteomes" id="UP000287171"/>
    </source>
</evidence>
<dbReference type="RefSeq" id="WP_126627619.1">
    <property type="nucleotide sequence ID" value="NZ_BIFT01000001.1"/>
</dbReference>
<feature type="compositionally biased region" description="Low complexity" evidence="1">
    <location>
        <begin position="105"/>
        <end position="129"/>
    </location>
</feature>
<dbReference type="EMBL" id="BIFT01000001">
    <property type="protein sequence ID" value="GCE27251.1"/>
    <property type="molecule type" value="Genomic_DNA"/>
</dbReference>
<evidence type="ECO:0000256" key="2">
    <source>
        <dbReference type="SAM" id="SignalP"/>
    </source>
</evidence>
<feature type="chain" id="PRO_5019322055" evidence="2">
    <location>
        <begin position="25"/>
        <end position="138"/>
    </location>
</feature>
<dbReference type="Proteomes" id="UP000287171">
    <property type="component" value="Unassembled WGS sequence"/>
</dbReference>
<proteinExistence type="predicted"/>
<feature type="signal peptide" evidence="2">
    <location>
        <begin position="1"/>
        <end position="24"/>
    </location>
</feature>
<feature type="compositionally biased region" description="Basic and acidic residues" evidence="1">
    <location>
        <begin position="38"/>
        <end position="51"/>
    </location>
</feature>
<feature type="region of interest" description="Disordered" evidence="1">
    <location>
        <begin position="30"/>
        <end position="51"/>
    </location>
</feature>
<comment type="caution">
    <text evidence="3">The sequence shown here is derived from an EMBL/GenBank/DDBJ whole genome shotgun (WGS) entry which is preliminary data.</text>
</comment>
<accession>A0A402B7A1</accession>
<gene>
    <name evidence="3" type="ORF">KDA_27350</name>
</gene>